<comment type="caution">
    <text evidence="3">The sequence shown here is derived from an EMBL/GenBank/DDBJ whole genome shotgun (WGS) entry which is preliminary data.</text>
</comment>
<dbReference type="SMART" id="SM00723">
    <property type="entry name" value="AMOP"/>
    <property type="match status" value="1"/>
</dbReference>
<evidence type="ECO:0000259" key="2">
    <source>
        <dbReference type="PROSITE" id="PS50856"/>
    </source>
</evidence>
<reference evidence="3" key="1">
    <citation type="submission" date="2021-02" db="EMBL/GenBank/DDBJ databases">
        <authorList>
            <person name="Nowell W R."/>
        </authorList>
    </citation>
    <scope>NUCLEOTIDE SEQUENCE</scope>
</reference>
<gene>
    <name evidence="3" type="ORF">BJG266_LOCUS20816</name>
    <name evidence="4" type="ORF">QVE165_LOCUS24767</name>
</gene>
<dbReference type="OrthoDB" id="9970286at2759"/>
<organism evidence="3 6">
    <name type="scientific">Adineta steineri</name>
    <dbReference type="NCBI Taxonomy" id="433720"/>
    <lineage>
        <taxon>Eukaryota</taxon>
        <taxon>Metazoa</taxon>
        <taxon>Spiralia</taxon>
        <taxon>Gnathifera</taxon>
        <taxon>Rotifera</taxon>
        <taxon>Eurotatoria</taxon>
        <taxon>Bdelloidea</taxon>
        <taxon>Adinetida</taxon>
        <taxon>Adinetidae</taxon>
        <taxon>Adineta</taxon>
    </lineage>
</organism>
<sequence>MHTITNIFLALLLVLSVAGFEFENIDENPNEQLMAGRGYVDCLIWYATQGDPNKLLAKTKKPYCQVPVTFPPTLPGDWSVDTSCDAAKQPNTCSLHAGAYCCYRNALKSTGPGAQACYDKSGQWISDPWLGAGTVDKETPLGNIIQQAKHGVADVIPYYSCCVLTLFAPQPETCNRYYEKRPPGQCEGSVMV</sequence>
<dbReference type="EMBL" id="CAJNOI010000120">
    <property type="protein sequence ID" value="CAF1091115.1"/>
    <property type="molecule type" value="Genomic_DNA"/>
</dbReference>
<dbReference type="AlphaFoldDB" id="A0A814NG32"/>
<keyword evidence="5" id="KW-1185">Reference proteome</keyword>
<name>A0A814NG32_9BILA</name>
<evidence type="ECO:0000256" key="1">
    <source>
        <dbReference type="SAM" id="SignalP"/>
    </source>
</evidence>
<feature type="chain" id="PRO_5035684829" description="AMOP domain-containing protein" evidence="1">
    <location>
        <begin position="20"/>
        <end position="192"/>
    </location>
</feature>
<dbReference type="Pfam" id="PF03782">
    <property type="entry name" value="AMOP"/>
    <property type="match status" value="1"/>
</dbReference>
<dbReference type="InterPro" id="IPR005533">
    <property type="entry name" value="AMOP_dom"/>
</dbReference>
<proteinExistence type="predicted"/>
<feature type="domain" description="AMOP" evidence="2">
    <location>
        <begin position="34"/>
        <end position="181"/>
    </location>
</feature>
<feature type="signal peptide" evidence="1">
    <location>
        <begin position="1"/>
        <end position="19"/>
    </location>
</feature>
<accession>A0A814NG32</accession>
<dbReference type="Proteomes" id="UP000663832">
    <property type="component" value="Unassembled WGS sequence"/>
</dbReference>
<dbReference type="EMBL" id="CAJNOM010000176">
    <property type="protein sequence ID" value="CAF1182606.1"/>
    <property type="molecule type" value="Genomic_DNA"/>
</dbReference>
<keyword evidence="1" id="KW-0732">Signal</keyword>
<dbReference type="PROSITE" id="PS50856">
    <property type="entry name" value="AMOP"/>
    <property type="match status" value="1"/>
</dbReference>
<evidence type="ECO:0000313" key="4">
    <source>
        <dbReference type="EMBL" id="CAF1182606.1"/>
    </source>
</evidence>
<evidence type="ECO:0000313" key="3">
    <source>
        <dbReference type="EMBL" id="CAF1091115.1"/>
    </source>
</evidence>
<evidence type="ECO:0000313" key="5">
    <source>
        <dbReference type="Proteomes" id="UP000663832"/>
    </source>
</evidence>
<dbReference type="Proteomes" id="UP000663877">
    <property type="component" value="Unassembled WGS sequence"/>
</dbReference>
<protein>
    <recommendedName>
        <fullName evidence="2">AMOP domain-containing protein</fullName>
    </recommendedName>
</protein>
<evidence type="ECO:0000313" key="6">
    <source>
        <dbReference type="Proteomes" id="UP000663877"/>
    </source>
</evidence>